<dbReference type="Proteomes" id="UP000433483">
    <property type="component" value="Unassembled WGS sequence"/>
</dbReference>
<keyword evidence="3 4" id="KW-0268">Exocytosis</keyword>
<dbReference type="SUPFAM" id="SSF74788">
    <property type="entry name" value="Cullin repeat-like"/>
    <property type="match status" value="1"/>
</dbReference>
<comment type="similarity">
    <text evidence="1 4">Belongs to the EXO70 family.</text>
</comment>
<dbReference type="EMBL" id="QXGC01000091">
    <property type="protein sequence ID" value="KAE9250313.1"/>
    <property type="molecule type" value="Genomic_DNA"/>
</dbReference>
<evidence type="ECO:0000256" key="3">
    <source>
        <dbReference type="ARBA" id="ARBA00022483"/>
    </source>
</evidence>
<accession>A0A6A3FPN4</accession>
<dbReference type="GO" id="GO:0006887">
    <property type="term" value="P:exocytosis"/>
    <property type="evidence" value="ECO:0007669"/>
    <property type="project" value="UniProtKB-KW"/>
</dbReference>
<dbReference type="EMBL" id="QXGE01000102">
    <property type="protein sequence ID" value="KAE9324731.1"/>
    <property type="molecule type" value="Genomic_DNA"/>
</dbReference>
<dbReference type="Proteomes" id="UP000440367">
    <property type="component" value="Unassembled WGS sequence"/>
</dbReference>
<keyword evidence="15" id="KW-1185">Reference proteome</keyword>
<evidence type="ECO:0000313" key="20">
    <source>
        <dbReference type="Proteomes" id="UP000476176"/>
    </source>
</evidence>
<evidence type="ECO:0000313" key="18">
    <source>
        <dbReference type="Proteomes" id="UP000440732"/>
    </source>
</evidence>
<dbReference type="EMBL" id="QXFZ01000112">
    <property type="protein sequence ID" value="KAE9132513.1"/>
    <property type="molecule type" value="Genomic_DNA"/>
</dbReference>
<evidence type="ECO:0000313" key="8">
    <source>
        <dbReference type="EMBL" id="KAE9132513.1"/>
    </source>
</evidence>
<evidence type="ECO:0000313" key="7">
    <source>
        <dbReference type="EMBL" id="KAE9131968.1"/>
    </source>
</evidence>
<evidence type="ECO:0000313" key="17">
    <source>
        <dbReference type="Proteomes" id="UP000440367"/>
    </source>
</evidence>
<dbReference type="EMBL" id="QXGD01000128">
    <property type="protein sequence ID" value="KAE9251638.1"/>
    <property type="molecule type" value="Genomic_DNA"/>
</dbReference>
<dbReference type="Proteomes" id="UP000440732">
    <property type="component" value="Unassembled WGS sequence"/>
</dbReference>
<evidence type="ECO:0000259" key="5">
    <source>
        <dbReference type="Pfam" id="PF03081"/>
    </source>
</evidence>
<dbReference type="GO" id="GO:0000145">
    <property type="term" value="C:exocyst"/>
    <property type="evidence" value="ECO:0007669"/>
    <property type="project" value="InterPro"/>
</dbReference>
<dbReference type="EMBL" id="QXGA01000080">
    <property type="protein sequence ID" value="KAE9153132.1"/>
    <property type="molecule type" value="Genomic_DNA"/>
</dbReference>
<gene>
    <name evidence="13" type="ORF">PF001_g3285</name>
    <name evidence="12" type="ORF">PF002_g4207</name>
    <name evidence="11" type="ORF">PF004_g3001</name>
    <name evidence="10" type="ORF">PF005_g3453</name>
    <name evidence="9" type="ORF">PF006_g2726</name>
    <name evidence="8" type="ORF">PF007_g3692</name>
    <name evidence="6" type="ORF">PF009_g4013</name>
    <name evidence="7" type="ORF">PF010_g3354</name>
</gene>
<keyword evidence="4" id="KW-0653">Protein transport</keyword>
<evidence type="ECO:0000313" key="15">
    <source>
        <dbReference type="Proteomes" id="UP000433483"/>
    </source>
</evidence>
<feature type="domain" description="Exocyst complex subunit Exo70 C-terminal" evidence="5">
    <location>
        <begin position="326"/>
        <end position="591"/>
    </location>
</feature>
<comment type="function">
    <text evidence="4">Component of the exocyst complex.</text>
</comment>
<name>A0A6A3FPN4_9STRA</name>
<dbReference type="GO" id="GO:0015031">
    <property type="term" value="P:protein transport"/>
    <property type="evidence" value="ECO:0007669"/>
    <property type="project" value="UniProtKB-KW"/>
</dbReference>
<dbReference type="Proteomes" id="UP000476176">
    <property type="component" value="Unassembled WGS sequence"/>
</dbReference>
<dbReference type="GO" id="GO:0005546">
    <property type="term" value="F:phosphatidylinositol-4,5-bisphosphate binding"/>
    <property type="evidence" value="ECO:0007669"/>
    <property type="project" value="InterPro"/>
</dbReference>
<dbReference type="EMBL" id="QXFX01000103">
    <property type="protein sequence ID" value="KAE9131968.1"/>
    <property type="molecule type" value="Genomic_DNA"/>
</dbReference>
<evidence type="ECO:0000313" key="10">
    <source>
        <dbReference type="EMBL" id="KAE9230495.1"/>
    </source>
</evidence>
<evidence type="ECO:0000313" key="13">
    <source>
        <dbReference type="EMBL" id="KAE9324731.1"/>
    </source>
</evidence>
<reference evidence="14 15" key="1">
    <citation type="submission" date="2018-08" db="EMBL/GenBank/DDBJ databases">
        <title>Genomic investigation of the strawberry pathogen Phytophthora fragariae indicates pathogenicity is determined by transcriptional variation in three key races.</title>
        <authorList>
            <person name="Adams T.M."/>
            <person name="Armitage A.D."/>
            <person name="Sobczyk M.K."/>
            <person name="Bates H.J."/>
            <person name="Dunwell J.M."/>
            <person name="Nellist C.F."/>
            <person name="Harrison R.J."/>
        </authorList>
    </citation>
    <scope>NUCLEOTIDE SEQUENCE [LARGE SCALE GENOMIC DNA]</scope>
    <source>
        <strain evidence="13 16">A4</strain>
        <strain evidence="12 17">BC-1</strain>
        <strain evidence="11 20">BC-23</strain>
        <strain evidence="10 15">NOV-27</strain>
        <strain evidence="9 18">NOV-5</strain>
        <strain evidence="8 19">NOV-71</strain>
        <strain evidence="6 14">NOV-9</strain>
        <strain evidence="7 21">ONT-3</strain>
    </source>
</reference>
<dbReference type="EMBL" id="QXGB01000101">
    <property type="protein sequence ID" value="KAE9230495.1"/>
    <property type="molecule type" value="Genomic_DNA"/>
</dbReference>
<organism evidence="6 14">
    <name type="scientific">Phytophthora fragariae</name>
    <dbReference type="NCBI Taxonomy" id="53985"/>
    <lineage>
        <taxon>Eukaryota</taxon>
        <taxon>Sar</taxon>
        <taxon>Stramenopiles</taxon>
        <taxon>Oomycota</taxon>
        <taxon>Peronosporomycetes</taxon>
        <taxon>Peronosporales</taxon>
        <taxon>Peronosporaceae</taxon>
        <taxon>Phytophthora</taxon>
    </lineage>
</organism>
<proteinExistence type="inferred from homology"/>
<dbReference type="Proteomes" id="UP000429523">
    <property type="component" value="Unassembled WGS sequence"/>
</dbReference>
<dbReference type="InterPro" id="IPR046364">
    <property type="entry name" value="Exo70_C"/>
</dbReference>
<dbReference type="InterPro" id="IPR004140">
    <property type="entry name" value="Exo70"/>
</dbReference>
<evidence type="ECO:0000313" key="16">
    <source>
        <dbReference type="Proteomes" id="UP000437068"/>
    </source>
</evidence>
<protein>
    <recommendedName>
        <fullName evidence="4">Exocyst subunit Exo70 family protein</fullName>
    </recommendedName>
</protein>
<sequence>MEIYGAYGDGVARIREAVQENQAQMRQVEQSLLGFQRGLLGVEREMLPVYKLTEQLRGTQKNIDLSVQELRQINENFVAAHELAPVLLNGSKFDQDEYVKALHKLLVAITFLEGHRSYEGSVKALDQAKELLVQVRRKCMADFVSVVSVLSRGERDDDGGLKWVEPSKHDVSRAAQLLDCLVITGVDQKELLREYAKQRFDVIRMFLGEDPSGSSMGFDLTTPVTALAKCLKDIEVTIEAEKVLAALIFSNEELANGAFRYSAHQVLESWKKDIDLSLHSPKQLDAVKLLLIHDLLLARMEPLEAAVLPPLLLRDREERGLEDPWVLSKAVSGIITDLAATTKQKLFTFQPGLVEASGDRTVTRDGNVHPISSHTLNFLRKVCDQAKPLKVLLAKGSDMSPIAFVDTVITQLIEALTAKADQLKGKESLKQLFLVNNFGYVTNSLPHCMQPDDADLEKHIHSTIKPRVEAMRNDALGAFIHFSYISFKENLNDPTGTLQYAKGGNVLTLESGRLLKEKFSKFNDQLEELHKTQRAYVVAEVPIRQHLIRTAVDTIIPVYKAFYEKYSVIQFSRKHASKYLKYTPQAAQGLLKELFSGEASPSDKHSEVSSS</sequence>
<evidence type="ECO:0000313" key="14">
    <source>
        <dbReference type="Proteomes" id="UP000429523"/>
    </source>
</evidence>
<dbReference type="Proteomes" id="UP000488956">
    <property type="component" value="Unassembled WGS sequence"/>
</dbReference>
<dbReference type="Pfam" id="PF03081">
    <property type="entry name" value="Exo70_C"/>
    <property type="match status" value="1"/>
</dbReference>
<evidence type="ECO:0000313" key="12">
    <source>
        <dbReference type="EMBL" id="KAE9251638.1"/>
    </source>
</evidence>
<evidence type="ECO:0000313" key="11">
    <source>
        <dbReference type="EMBL" id="KAE9250313.1"/>
    </source>
</evidence>
<evidence type="ECO:0000256" key="4">
    <source>
        <dbReference type="RuleBase" id="RU365026"/>
    </source>
</evidence>
<evidence type="ECO:0000313" key="19">
    <source>
        <dbReference type="Proteomes" id="UP000441208"/>
    </source>
</evidence>
<dbReference type="Proteomes" id="UP000441208">
    <property type="component" value="Unassembled WGS sequence"/>
</dbReference>
<dbReference type="OrthoDB" id="1922221at2759"/>
<evidence type="ECO:0000313" key="6">
    <source>
        <dbReference type="EMBL" id="KAE8946361.1"/>
    </source>
</evidence>
<evidence type="ECO:0000313" key="9">
    <source>
        <dbReference type="EMBL" id="KAE9153132.1"/>
    </source>
</evidence>
<dbReference type="Proteomes" id="UP000437068">
    <property type="component" value="Unassembled WGS sequence"/>
</dbReference>
<comment type="caution">
    <text evidence="6">The sequence shown here is derived from an EMBL/GenBank/DDBJ whole genome shotgun (WGS) entry which is preliminary data.</text>
</comment>
<dbReference type="InterPro" id="IPR016159">
    <property type="entry name" value="Cullin_repeat-like_dom_sf"/>
</dbReference>
<dbReference type="Gene3D" id="1.20.1280.170">
    <property type="entry name" value="Exocyst complex component Exo70"/>
    <property type="match status" value="1"/>
</dbReference>
<keyword evidence="2 4" id="KW-0813">Transport</keyword>
<dbReference type="PANTHER" id="PTHR12542">
    <property type="entry name" value="EXOCYST COMPLEX PROTEIN EXO70"/>
    <property type="match status" value="1"/>
</dbReference>
<evidence type="ECO:0000313" key="21">
    <source>
        <dbReference type="Proteomes" id="UP000488956"/>
    </source>
</evidence>
<dbReference type="AlphaFoldDB" id="A0A6A3FPN4"/>
<evidence type="ECO:0000256" key="1">
    <source>
        <dbReference type="ARBA" id="ARBA00006756"/>
    </source>
</evidence>
<dbReference type="PANTHER" id="PTHR12542:SF41">
    <property type="entry name" value="EXOCYST COMPLEX COMPONENT 7"/>
    <property type="match status" value="1"/>
</dbReference>
<dbReference type="EMBL" id="QXGF01000121">
    <property type="protein sequence ID" value="KAE8946361.1"/>
    <property type="molecule type" value="Genomic_DNA"/>
</dbReference>
<evidence type="ECO:0000256" key="2">
    <source>
        <dbReference type="ARBA" id="ARBA00022448"/>
    </source>
</evidence>